<protein>
    <submittedName>
        <fullName evidence="2">Uncharacterized protein</fullName>
    </submittedName>
</protein>
<proteinExistence type="predicted"/>
<accession>A0AAV4DCS7</accession>
<dbReference type="Proteomes" id="UP000735302">
    <property type="component" value="Unassembled WGS sequence"/>
</dbReference>
<feature type="region of interest" description="Disordered" evidence="1">
    <location>
        <begin position="31"/>
        <end position="56"/>
    </location>
</feature>
<dbReference type="EMBL" id="BLXT01007728">
    <property type="protein sequence ID" value="GFO41890.1"/>
    <property type="molecule type" value="Genomic_DNA"/>
</dbReference>
<gene>
    <name evidence="2" type="ORF">PoB_006839500</name>
</gene>
<evidence type="ECO:0000313" key="3">
    <source>
        <dbReference type="Proteomes" id="UP000735302"/>
    </source>
</evidence>
<comment type="caution">
    <text evidence="2">The sequence shown here is derived from an EMBL/GenBank/DDBJ whole genome shotgun (WGS) entry which is preliminary data.</text>
</comment>
<keyword evidence="3" id="KW-1185">Reference proteome</keyword>
<evidence type="ECO:0000256" key="1">
    <source>
        <dbReference type="SAM" id="MobiDB-lite"/>
    </source>
</evidence>
<reference evidence="2 3" key="1">
    <citation type="journal article" date="2021" name="Elife">
        <title>Chloroplast acquisition without the gene transfer in kleptoplastic sea slugs, Plakobranchus ocellatus.</title>
        <authorList>
            <person name="Maeda T."/>
            <person name="Takahashi S."/>
            <person name="Yoshida T."/>
            <person name="Shimamura S."/>
            <person name="Takaki Y."/>
            <person name="Nagai Y."/>
            <person name="Toyoda A."/>
            <person name="Suzuki Y."/>
            <person name="Arimoto A."/>
            <person name="Ishii H."/>
            <person name="Satoh N."/>
            <person name="Nishiyama T."/>
            <person name="Hasebe M."/>
            <person name="Maruyama T."/>
            <person name="Minagawa J."/>
            <person name="Obokata J."/>
            <person name="Shigenobu S."/>
        </authorList>
    </citation>
    <scope>NUCLEOTIDE SEQUENCE [LARGE SCALE GENOMIC DNA]</scope>
</reference>
<organism evidence="2 3">
    <name type="scientific">Plakobranchus ocellatus</name>
    <dbReference type="NCBI Taxonomy" id="259542"/>
    <lineage>
        <taxon>Eukaryota</taxon>
        <taxon>Metazoa</taxon>
        <taxon>Spiralia</taxon>
        <taxon>Lophotrochozoa</taxon>
        <taxon>Mollusca</taxon>
        <taxon>Gastropoda</taxon>
        <taxon>Heterobranchia</taxon>
        <taxon>Euthyneura</taxon>
        <taxon>Panpulmonata</taxon>
        <taxon>Sacoglossa</taxon>
        <taxon>Placobranchoidea</taxon>
        <taxon>Plakobranchidae</taxon>
        <taxon>Plakobranchus</taxon>
    </lineage>
</organism>
<name>A0AAV4DCS7_9GAST</name>
<evidence type="ECO:0000313" key="2">
    <source>
        <dbReference type="EMBL" id="GFO41890.1"/>
    </source>
</evidence>
<dbReference type="AlphaFoldDB" id="A0AAV4DCS7"/>
<sequence length="90" mass="9894">MKRSREKQHFFGLVSYPCKFHWVLGIASTQQGDPRLSGPQLSLDAESGARAPDRGIPADLRTDLLATLPPTPSNIIGEFAYPLNKAHHSI</sequence>